<evidence type="ECO:0000256" key="2">
    <source>
        <dbReference type="ARBA" id="ARBA00022692"/>
    </source>
</evidence>
<protein>
    <submittedName>
        <fullName evidence="7">Uncharacterized conserved protein</fullName>
    </submittedName>
</protein>
<dbReference type="Pfam" id="PF09731">
    <property type="entry name" value="Mitofilin"/>
    <property type="match status" value="1"/>
</dbReference>
<evidence type="ECO:0000313" key="7">
    <source>
        <dbReference type="EMBL" id="SHF06514.1"/>
    </source>
</evidence>
<evidence type="ECO:0000256" key="3">
    <source>
        <dbReference type="ARBA" id="ARBA00022989"/>
    </source>
</evidence>
<dbReference type="Gene3D" id="1.10.287.1490">
    <property type="match status" value="1"/>
</dbReference>
<comment type="subcellular location">
    <subcellularLocation>
        <location evidence="1">Membrane</location>
    </subcellularLocation>
</comment>
<feature type="compositionally biased region" description="Basic and acidic residues" evidence="6">
    <location>
        <begin position="81"/>
        <end position="95"/>
    </location>
</feature>
<evidence type="ECO:0000256" key="5">
    <source>
        <dbReference type="SAM" id="Coils"/>
    </source>
</evidence>
<dbReference type="STRING" id="366533.SAMN05444339_103168"/>
<keyword evidence="4" id="KW-0472">Membrane</keyword>
<proteinExistence type="predicted"/>
<evidence type="ECO:0000313" key="8">
    <source>
        <dbReference type="Proteomes" id="UP000183987"/>
    </source>
</evidence>
<evidence type="ECO:0000256" key="4">
    <source>
        <dbReference type="ARBA" id="ARBA00023136"/>
    </source>
</evidence>
<organism evidence="7 8">
    <name type="scientific">Loktanella atrilutea</name>
    <dbReference type="NCBI Taxonomy" id="366533"/>
    <lineage>
        <taxon>Bacteria</taxon>
        <taxon>Pseudomonadati</taxon>
        <taxon>Pseudomonadota</taxon>
        <taxon>Alphaproteobacteria</taxon>
        <taxon>Rhodobacterales</taxon>
        <taxon>Roseobacteraceae</taxon>
        <taxon>Loktanella</taxon>
    </lineage>
</organism>
<dbReference type="Proteomes" id="UP000183987">
    <property type="component" value="Unassembled WGS sequence"/>
</dbReference>
<evidence type="ECO:0000256" key="1">
    <source>
        <dbReference type="ARBA" id="ARBA00004370"/>
    </source>
</evidence>
<gene>
    <name evidence="7" type="ORF">SAMN05444339_103168</name>
</gene>
<evidence type="ECO:0000256" key="6">
    <source>
        <dbReference type="SAM" id="MobiDB-lite"/>
    </source>
</evidence>
<name>A0A1M4YL82_LOKAT</name>
<keyword evidence="8" id="KW-1185">Reference proteome</keyword>
<feature type="coiled-coil region" evidence="5">
    <location>
        <begin position="214"/>
        <end position="266"/>
    </location>
</feature>
<sequence>MVNLVATQPAKRRSPKAKPNTEQVTEAVARPEPGAAVTAMPPPTLTPHVQPAPPTAAASSVETDPKSPSEPMTDTAQPAKPDVDTTHPAETETIRNPDSSAPQHSAPVSERRQSGGFFPLLLGGIVAGGIGYGIAYTQFGQPQEVDLSGLQSQIDALQAQVNDLPPPAELSGVTQQIDDLSARVDSRFAALNEQVAQAAQQPPAIGEEAQQQAVDQISAEIKTQQDALAQQQAAVEQQRADLQAQIDATRAEAEKIQQDAVDAARTETARAALARVQGSIESGAPMQAALSDLGSSLTDPVPDALTAVSEGTPTLATLRETFPEASRAALAAARSAGEAGDSAGALGSFLRNQLNVRSVAPREGNSVDAILSRAEDALRSGRLNDALAEIATLPESARTAMSDWTAEAEARAAAVDAADKLDASLTAN</sequence>
<dbReference type="AlphaFoldDB" id="A0A1M4YL82"/>
<keyword evidence="5" id="KW-0175">Coiled coil</keyword>
<reference evidence="8" key="1">
    <citation type="submission" date="2016-11" db="EMBL/GenBank/DDBJ databases">
        <authorList>
            <person name="Varghese N."/>
            <person name="Submissions S."/>
        </authorList>
    </citation>
    <scope>NUCLEOTIDE SEQUENCE [LARGE SCALE GENOMIC DNA]</scope>
    <source>
        <strain evidence="8">DSM 29326</strain>
    </source>
</reference>
<feature type="region of interest" description="Disordered" evidence="6">
    <location>
        <begin position="1"/>
        <end position="111"/>
    </location>
</feature>
<dbReference type="GO" id="GO:0016020">
    <property type="term" value="C:membrane"/>
    <property type="evidence" value="ECO:0007669"/>
    <property type="project" value="UniProtKB-SubCell"/>
</dbReference>
<feature type="compositionally biased region" description="Pro residues" evidence="6">
    <location>
        <begin position="40"/>
        <end position="54"/>
    </location>
</feature>
<keyword evidence="3" id="KW-1133">Transmembrane helix</keyword>
<accession>A0A1M4YL82</accession>
<dbReference type="InterPro" id="IPR019133">
    <property type="entry name" value="MIC60"/>
</dbReference>
<dbReference type="EMBL" id="FQUE01000003">
    <property type="protein sequence ID" value="SHF06514.1"/>
    <property type="molecule type" value="Genomic_DNA"/>
</dbReference>
<keyword evidence="2" id="KW-0812">Transmembrane</keyword>